<dbReference type="PANTHER" id="PTHR43415:SF3">
    <property type="entry name" value="GNAT-FAMILY ACETYLTRANSFERASE"/>
    <property type="match status" value="1"/>
</dbReference>
<evidence type="ECO:0000313" key="2">
    <source>
        <dbReference type="EMBL" id="AZU60665.1"/>
    </source>
</evidence>
<dbReference type="AlphaFoldDB" id="A0A3Q9QRN6"/>
<reference evidence="2 3" key="1">
    <citation type="submission" date="2017-07" db="EMBL/GenBank/DDBJ databases">
        <title>The complete genome sequence of Bacillus mesonae strain H20-5, an efficient strain improving plant abiotic stress resistance.</title>
        <authorList>
            <person name="Kim S.Y."/>
            <person name="Song H."/>
            <person name="Sang M.K."/>
            <person name="Weon H.-Y."/>
            <person name="Song J."/>
        </authorList>
    </citation>
    <scope>NUCLEOTIDE SEQUENCE [LARGE SCALE GENOMIC DNA]</scope>
    <source>
        <strain evidence="2 3">H20-5</strain>
    </source>
</reference>
<name>A0A3Q9QRN6_9BACI</name>
<organism evidence="2 3">
    <name type="scientific">Neobacillus mesonae</name>
    <dbReference type="NCBI Taxonomy" id="1193713"/>
    <lineage>
        <taxon>Bacteria</taxon>
        <taxon>Bacillati</taxon>
        <taxon>Bacillota</taxon>
        <taxon>Bacilli</taxon>
        <taxon>Bacillales</taxon>
        <taxon>Bacillaceae</taxon>
        <taxon>Neobacillus</taxon>
    </lineage>
</organism>
<dbReference type="RefSeq" id="WP_127485435.1">
    <property type="nucleotide sequence ID" value="NZ_CP022572.1"/>
</dbReference>
<sequence length="174" mass="19696">MKIRKVDISDAENLVNLILQVEKESEYMLMEPGERQLTVEQQAQRIKSFQKSHNSTIFVAEKESQLVGYLFAVGGSAKRTAHSVYLVIGILKDFRGLGIGTSLFQQLERWAVAHSIHRLELTVVTRNEAGIALYKKMGFEIEGKKQNSLLINSEFVDEYYMAKLIQGDSDGNLK</sequence>
<proteinExistence type="predicted"/>
<dbReference type="PANTHER" id="PTHR43415">
    <property type="entry name" value="SPERMIDINE N(1)-ACETYLTRANSFERASE"/>
    <property type="match status" value="1"/>
</dbReference>
<dbReference type="PIRSF" id="PIRSF037663">
    <property type="entry name" value="Acetyltransf_GNAT_prd"/>
    <property type="match status" value="1"/>
</dbReference>
<dbReference type="Pfam" id="PF00583">
    <property type="entry name" value="Acetyltransf_1"/>
    <property type="match status" value="1"/>
</dbReference>
<evidence type="ECO:0000313" key="3">
    <source>
        <dbReference type="Proteomes" id="UP000282892"/>
    </source>
</evidence>
<dbReference type="CDD" id="cd04301">
    <property type="entry name" value="NAT_SF"/>
    <property type="match status" value="1"/>
</dbReference>
<dbReference type="EMBL" id="CP022572">
    <property type="protein sequence ID" value="AZU60665.1"/>
    <property type="molecule type" value="Genomic_DNA"/>
</dbReference>
<feature type="domain" description="N-acetyltransferase" evidence="1">
    <location>
        <begin position="1"/>
        <end position="166"/>
    </location>
</feature>
<dbReference type="Gene3D" id="3.40.630.30">
    <property type="match status" value="1"/>
</dbReference>
<keyword evidence="3" id="KW-1185">Reference proteome</keyword>
<gene>
    <name evidence="2" type="ORF">CHR53_04955</name>
</gene>
<dbReference type="InterPro" id="IPR017255">
    <property type="entry name" value="AcTrfase_GNAT_prd"/>
</dbReference>
<dbReference type="InterPro" id="IPR016181">
    <property type="entry name" value="Acyl_CoA_acyltransferase"/>
</dbReference>
<dbReference type="OrthoDB" id="9773249at2"/>
<dbReference type="STRING" id="1193713.GCA_001636315_03519"/>
<evidence type="ECO:0000259" key="1">
    <source>
        <dbReference type="PROSITE" id="PS51186"/>
    </source>
</evidence>
<dbReference type="SUPFAM" id="SSF55729">
    <property type="entry name" value="Acyl-CoA N-acyltransferases (Nat)"/>
    <property type="match status" value="1"/>
</dbReference>
<protein>
    <submittedName>
        <fullName evidence="2">GNAT family N-acetyltransferase</fullName>
    </submittedName>
</protein>
<accession>A0A3Q9QRN6</accession>
<keyword evidence="2" id="KW-0808">Transferase</keyword>
<dbReference type="PROSITE" id="PS51186">
    <property type="entry name" value="GNAT"/>
    <property type="match status" value="1"/>
</dbReference>
<dbReference type="KEGG" id="nmk:CHR53_04955"/>
<dbReference type="InterPro" id="IPR000182">
    <property type="entry name" value="GNAT_dom"/>
</dbReference>
<dbReference type="Proteomes" id="UP000282892">
    <property type="component" value="Chromosome"/>
</dbReference>
<dbReference type="GO" id="GO:0016747">
    <property type="term" value="F:acyltransferase activity, transferring groups other than amino-acyl groups"/>
    <property type="evidence" value="ECO:0007669"/>
    <property type="project" value="InterPro"/>
</dbReference>